<evidence type="ECO:0000256" key="1">
    <source>
        <dbReference type="ARBA" id="ARBA00004162"/>
    </source>
</evidence>
<evidence type="ECO:0000256" key="3">
    <source>
        <dbReference type="ARBA" id="ARBA00022448"/>
    </source>
</evidence>
<keyword evidence="5" id="KW-0812">Transmembrane</keyword>
<keyword evidence="8" id="KW-0811">Translocation</keyword>
<feature type="compositionally biased region" description="Basic and acidic residues" evidence="10">
    <location>
        <begin position="86"/>
        <end position="96"/>
    </location>
</feature>
<dbReference type="GO" id="GO:0015031">
    <property type="term" value="P:protein transport"/>
    <property type="evidence" value="ECO:0007669"/>
    <property type="project" value="UniProtKB-KW"/>
</dbReference>
<accession>A0A1M6Z507</accession>
<comment type="similarity">
    <text evidence="2">Belongs to the YajC family.</text>
</comment>
<protein>
    <submittedName>
        <fullName evidence="11">Preprotein translocase subunit YajC</fullName>
    </submittedName>
</protein>
<proteinExistence type="inferred from homology"/>
<dbReference type="OrthoDB" id="2200301at2"/>
<dbReference type="AlphaFoldDB" id="A0A1M6Z507"/>
<keyword evidence="6" id="KW-0653">Protein transport</keyword>
<evidence type="ECO:0000256" key="8">
    <source>
        <dbReference type="ARBA" id="ARBA00023010"/>
    </source>
</evidence>
<evidence type="ECO:0000313" key="12">
    <source>
        <dbReference type="Proteomes" id="UP000184363"/>
    </source>
</evidence>
<evidence type="ECO:0000256" key="9">
    <source>
        <dbReference type="ARBA" id="ARBA00023136"/>
    </source>
</evidence>
<evidence type="ECO:0000256" key="2">
    <source>
        <dbReference type="ARBA" id="ARBA00006742"/>
    </source>
</evidence>
<dbReference type="EMBL" id="FRAP01000022">
    <property type="protein sequence ID" value="SHL25568.1"/>
    <property type="molecule type" value="Genomic_DNA"/>
</dbReference>
<keyword evidence="4" id="KW-1003">Cell membrane</keyword>
<evidence type="ECO:0000313" key="11">
    <source>
        <dbReference type="EMBL" id="SHL25568.1"/>
    </source>
</evidence>
<organism evidence="11 12">
    <name type="scientific">Pseudonocardia thermophila</name>
    <dbReference type="NCBI Taxonomy" id="1848"/>
    <lineage>
        <taxon>Bacteria</taxon>
        <taxon>Bacillati</taxon>
        <taxon>Actinomycetota</taxon>
        <taxon>Actinomycetes</taxon>
        <taxon>Pseudonocardiales</taxon>
        <taxon>Pseudonocardiaceae</taxon>
        <taxon>Pseudonocardia</taxon>
    </lineage>
</organism>
<dbReference type="PANTHER" id="PTHR33909:SF1">
    <property type="entry name" value="SEC TRANSLOCON ACCESSORY COMPLEX SUBUNIT YAJC"/>
    <property type="match status" value="1"/>
</dbReference>
<dbReference type="InterPro" id="IPR003849">
    <property type="entry name" value="Preprotein_translocase_YajC"/>
</dbReference>
<dbReference type="Proteomes" id="UP000184363">
    <property type="component" value="Unassembled WGS sequence"/>
</dbReference>
<dbReference type="PANTHER" id="PTHR33909">
    <property type="entry name" value="SEC TRANSLOCON ACCESSORY COMPLEX SUBUNIT YAJC"/>
    <property type="match status" value="1"/>
</dbReference>
<gene>
    <name evidence="11" type="ORF">SAMN05443637_12292</name>
</gene>
<evidence type="ECO:0000256" key="5">
    <source>
        <dbReference type="ARBA" id="ARBA00022692"/>
    </source>
</evidence>
<reference evidence="11 12" key="1">
    <citation type="submission" date="2016-11" db="EMBL/GenBank/DDBJ databases">
        <authorList>
            <person name="Jaros S."/>
            <person name="Januszkiewicz K."/>
            <person name="Wedrychowicz H."/>
        </authorList>
    </citation>
    <scope>NUCLEOTIDE SEQUENCE [LARGE SCALE GENOMIC DNA]</scope>
    <source>
        <strain evidence="11 12">DSM 43832</strain>
    </source>
</reference>
<dbReference type="NCBIfam" id="TIGR00739">
    <property type="entry name" value="yajC"/>
    <property type="match status" value="1"/>
</dbReference>
<evidence type="ECO:0000256" key="6">
    <source>
        <dbReference type="ARBA" id="ARBA00022927"/>
    </source>
</evidence>
<dbReference type="Pfam" id="PF02699">
    <property type="entry name" value="YajC"/>
    <property type="match status" value="1"/>
</dbReference>
<evidence type="ECO:0000256" key="7">
    <source>
        <dbReference type="ARBA" id="ARBA00022989"/>
    </source>
</evidence>
<keyword evidence="12" id="KW-1185">Reference proteome</keyword>
<dbReference type="RefSeq" id="WP_073459713.1">
    <property type="nucleotide sequence ID" value="NZ_FRAP01000022.1"/>
</dbReference>
<sequence>MDISLFLPLLFLVLLVPLFLQARKQRKQMTEMQTMQNSLTEGDVVITIAGVRGTVVDASYEETVDLEIADGVVTTWLRGAIRQKVTEEHAETHEAETTGEASDAPSLEKPSLEKNDN</sequence>
<keyword evidence="3" id="KW-0813">Transport</keyword>
<evidence type="ECO:0000256" key="4">
    <source>
        <dbReference type="ARBA" id="ARBA00022475"/>
    </source>
</evidence>
<name>A0A1M6Z507_PSETH</name>
<comment type="subcellular location">
    <subcellularLocation>
        <location evidence="1">Cell membrane</location>
        <topology evidence="1">Single-pass membrane protein</topology>
    </subcellularLocation>
</comment>
<dbReference type="GO" id="GO:0005886">
    <property type="term" value="C:plasma membrane"/>
    <property type="evidence" value="ECO:0007669"/>
    <property type="project" value="UniProtKB-SubCell"/>
</dbReference>
<evidence type="ECO:0000256" key="10">
    <source>
        <dbReference type="SAM" id="MobiDB-lite"/>
    </source>
</evidence>
<dbReference type="SMART" id="SM01323">
    <property type="entry name" value="YajC"/>
    <property type="match status" value="1"/>
</dbReference>
<keyword evidence="7" id="KW-1133">Transmembrane helix</keyword>
<keyword evidence="9" id="KW-0472">Membrane</keyword>
<dbReference type="STRING" id="1848.SAMN05443637_12292"/>
<feature type="region of interest" description="Disordered" evidence="10">
    <location>
        <begin position="86"/>
        <end position="117"/>
    </location>
</feature>